<dbReference type="Pfam" id="PF04480">
    <property type="entry name" value="DUF559"/>
    <property type="match status" value="1"/>
</dbReference>
<dbReference type="Proteomes" id="UP000321532">
    <property type="component" value="Unassembled WGS sequence"/>
</dbReference>
<evidence type="ECO:0000313" key="2">
    <source>
        <dbReference type="EMBL" id="GEO06149.1"/>
    </source>
</evidence>
<dbReference type="InterPro" id="IPR047216">
    <property type="entry name" value="Endonuclease_DUF559_bact"/>
</dbReference>
<proteinExistence type="predicted"/>
<name>A0A512B2G5_9BACT</name>
<dbReference type="InterPro" id="IPR007569">
    <property type="entry name" value="DUF559"/>
</dbReference>
<gene>
    <name evidence="2" type="ORF">AAE02nite_38130</name>
</gene>
<organism evidence="2 3">
    <name type="scientific">Adhaeribacter aerolatus</name>
    <dbReference type="NCBI Taxonomy" id="670289"/>
    <lineage>
        <taxon>Bacteria</taxon>
        <taxon>Pseudomonadati</taxon>
        <taxon>Bacteroidota</taxon>
        <taxon>Cytophagia</taxon>
        <taxon>Cytophagales</taxon>
        <taxon>Hymenobacteraceae</taxon>
        <taxon>Adhaeribacter</taxon>
    </lineage>
</organism>
<dbReference type="PANTHER" id="PTHR38590">
    <property type="entry name" value="BLL0828 PROTEIN"/>
    <property type="match status" value="1"/>
</dbReference>
<evidence type="ECO:0000259" key="1">
    <source>
        <dbReference type="Pfam" id="PF04480"/>
    </source>
</evidence>
<dbReference type="PANTHER" id="PTHR38590:SF1">
    <property type="entry name" value="BLL0828 PROTEIN"/>
    <property type="match status" value="1"/>
</dbReference>
<reference evidence="2 3" key="1">
    <citation type="submission" date="2019-07" db="EMBL/GenBank/DDBJ databases">
        <title>Whole genome shotgun sequence of Adhaeribacter aerolatus NBRC 106133.</title>
        <authorList>
            <person name="Hosoyama A."/>
            <person name="Uohara A."/>
            <person name="Ohji S."/>
            <person name="Ichikawa N."/>
        </authorList>
    </citation>
    <scope>NUCLEOTIDE SEQUENCE [LARGE SCALE GENOMIC DNA]</scope>
    <source>
        <strain evidence="2 3">NBRC 106133</strain>
    </source>
</reference>
<keyword evidence="3" id="KW-1185">Reference proteome</keyword>
<protein>
    <recommendedName>
        <fullName evidence="1">DUF559 domain-containing protein</fullName>
    </recommendedName>
</protein>
<comment type="caution">
    <text evidence="2">The sequence shown here is derived from an EMBL/GenBank/DDBJ whole genome shotgun (WGS) entry which is preliminary data.</text>
</comment>
<feature type="domain" description="DUF559" evidence="1">
    <location>
        <begin position="12"/>
        <end position="59"/>
    </location>
</feature>
<dbReference type="EMBL" id="BJYS01000032">
    <property type="protein sequence ID" value="GEO06149.1"/>
    <property type="molecule type" value="Genomic_DNA"/>
</dbReference>
<dbReference type="AlphaFoldDB" id="A0A512B2G5"/>
<accession>A0A512B2G5</accession>
<evidence type="ECO:0000313" key="3">
    <source>
        <dbReference type="Proteomes" id="UP000321532"/>
    </source>
</evidence>
<sequence>MKSRIIPYQPHLKQLARQLRNNSTLAEVLLWNELKGKKLNGYDFDRQKPLDAYIVDFYCK</sequence>